<dbReference type="PROSITE" id="PS01359">
    <property type="entry name" value="ZF_PHD_1"/>
    <property type="match status" value="1"/>
</dbReference>
<dbReference type="SMART" id="SM00220">
    <property type="entry name" value="S_TKc"/>
    <property type="match status" value="1"/>
</dbReference>
<keyword evidence="2 19" id="KW-0723">Serine/threonine-protein kinase</keyword>
<dbReference type="Gene3D" id="3.30.40.10">
    <property type="entry name" value="Zinc/RING finger domain, C3HC4 (zinc finger)"/>
    <property type="match status" value="1"/>
</dbReference>
<evidence type="ECO:0000259" key="21">
    <source>
        <dbReference type="PROSITE" id="PS50011"/>
    </source>
</evidence>
<evidence type="ECO:0000259" key="23">
    <source>
        <dbReference type="PROSITE" id="PS51058"/>
    </source>
</evidence>
<keyword evidence="9" id="KW-0862">Zinc</keyword>
<gene>
    <name evidence="25" type="primary">LOC111598240</name>
</gene>
<dbReference type="SUPFAM" id="SSF57903">
    <property type="entry name" value="FYVE/PHD zinc finger"/>
    <property type="match status" value="1"/>
</dbReference>
<dbReference type="OrthoDB" id="419183at2759"/>
<feature type="compositionally biased region" description="Low complexity" evidence="20">
    <location>
        <begin position="1037"/>
        <end position="1051"/>
    </location>
</feature>
<keyword evidence="10 18" id="KW-0067">ATP-binding</keyword>
<dbReference type="CDD" id="cd07852">
    <property type="entry name" value="STKc_MAPK15-like"/>
    <property type="match status" value="1"/>
</dbReference>
<proteinExistence type="inferred from homology"/>
<dbReference type="Pfam" id="PF00628">
    <property type="entry name" value="PHD"/>
    <property type="match status" value="1"/>
</dbReference>
<keyword evidence="11" id="KW-0805">Transcription regulation</keyword>
<evidence type="ECO:0000256" key="5">
    <source>
        <dbReference type="ARBA" id="ARBA00022723"/>
    </source>
</evidence>
<keyword evidence="12" id="KW-0238">DNA-binding</keyword>
<dbReference type="InterPro" id="IPR017441">
    <property type="entry name" value="Protein_kinase_ATP_BS"/>
</dbReference>
<protein>
    <recommendedName>
        <fullName evidence="19">Mitogen-activated protein kinase</fullName>
        <ecNumber evidence="19">2.7.11.24</ecNumber>
    </recommendedName>
</protein>
<feature type="compositionally biased region" description="Low complexity" evidence="20">
    <location>
        <begin position="1127"/>
        <end position="1137"/>
    </location>
</feature>
<dbReference type="Gene3D" id="3.30.200.20">
    <property type="entry name" value="Phosphorylase Kinase, domain 1"/>
    <property type="match status" value="1"/>
</dbReference>
<evidence type="ECO:0000256" key="1">
    <source>
        <dbReference type="ARBA" id="ARBA00004123"/>
    </source>
</evidence>
<keyword evidence="4 19" id="KW-0808">Transferase</keyword>
<evidence type="ECO:0000313" key="24">
    <source>
        <dbReference type="Proteomes" id="UP000504633"/>
    </source>
</evidence>
<feature type="binding site" evidence="18">
    <location>
        <position position="701"/>
    </location>
    <ligand>
        <name>ATP</name>
        <dbReference type="ChEBI" id="CHEBI:30616"/>
    </ligand>
</feature>
<feature type="compositionally biased region" description="Basic residues" evidence="20">
    <location>
        <begin position="1094"/>
        <end position="1126"/>
    </location>
</feature>
<dbReference type="PROSITE" id="PS00108">
    <property type="entry name" value="PROTEIN_KINASE_ST"/>
    <property type="match status" value="1"/>
</dbReference>
<evidence type="ECO:0000256" key="8">
    <source>
        <dbReference type="ARBA" id="ARBA00022777"/>
    </source>
</evidence>
<feature type="region of interest" description="Disordered" evidence="20">
    <location>
        <begin position="1081"/>
        <end position="1137"/>
    </location>
</feature>
<dbReference type="PANTHER" id="PTHR46174:SF1">
    <property type="entry name" value="CXXC-TYPE ZINC FINGER PROTEIN 1"/>
    <property type="match status" value="1"/>
</dbReference>
<dbReference type="FunFam" id="3.30.200.20:FF:000166">
    <property type="entry name" value="Mitogen-activated protein kinase"/>
    <property type="match status" value="1"/>
</dbReference>
<dbReference type="InterPro" id="IPR008271">
    <property type="entry name" value="Ser/Thr_kinase_AS"/>
</dbReference>
<dbReference type="KEGG" id="dhe:111598240"/>
<name>A0A6J2SRS1_DROHY</name>
<evidence type="ECO:0000259" key="22">
    <source>
        <dbReference type="PROSITE" id="PS50016"/>
    </source>
</evidence>
<dbReference type="SUPFAM" id="SSF56112">
    <property type="entry name" value="Protein kinase-like (PK-like)"/>
    <property type="match status" value="1"/>
</dbReference>
<dbReference type="Pfam" id="PF12269">
    <property type="entry name" value="CpG_bind_C"/>
    <property type="match status" value="1"/>
</dbReference>
<dbReference type="PROSITE" id="PS50011">
    <property type="entry name" value="PROTEIN_KINASE_DOM"/>
    <property type="match status" value="1"/>
</dbReference>
<dbReference type="InterPro" id="IPR013083">
    <property type="entry name" value="Znf_RING/FYVE/PHD"/>
</dbReference>
<dbReference type="InterPro" id="IPR000719">
    <property type="entry name" value="Prot_kinase_dom"/>
</dbReference>
<dbReference type="RefSeq" id="XP_030078952.1">
    <property type="nucleotide sequence ID" value="XM_030223092.1"/>
</dbReference>
<dbReference type="Gene3D" id="1.10.510.10">
    <property type="entry name" value="Transferase(Phosphotransferase) domain 1"/>
    <property type="match status" value="1"/>
</dbReference>
<dbReference type="SMART" id="SM00249">
    <property type="entry name" value="PHD"/>
    <property type="match status" value="1"/>
</dbReference>
<dbReference type="GeneID" id="111598240"/>
<dbReference type="InterPro" id="IPR022056">
    <property type="entry name" value="CpG-bd_C"/>
</dbReference>
<dbReference type="GO" id="GO:0036064">
    <property type="term" value="C:ciliary basal body"/>
    <property type="evidence" value="ECO:0007669"/>
    <property type="project" value="UniProtKB-ARBA"/>
</dbReference>
<feature type="compositionally biased region" description="Low complexity" evidence="20">
    <location>
        <begin position="122"/>
        <end position="141"/>
    </location>
</feature>
<feature type="region of interest" description="Disordered" evidence="20">
    <location>
        <begin position="1017"/>
        <end position="1066"/>
    </location>
</feature>
<dbReference type="PROSITE" id="PS51058">
    <property type="entry name" value="ZF_CXXC"/>
    <property type="match status" value="1"/>
</dbReference>
<feature type="non-terminal residue" evidence="25">
    <location>
        <position position="1137"/>
    </location>
</feature>
<dbReference type="AlphaFoldDB" id="A0A6J2SRS1"/>
<dbReference type="GO" id="GO:0048188">
    <property type="term" value="C:Set1C/COMPASS complex"/>
    <property type="evidence" value="ECO:0007669"/>
    <property type="project" value="InterPro"/>
</dbReference>
<evidence type="ECO:0000256" key="14">
    <source>
        <dbReference type="ARBA" id="ARBA00023242"/>
    </source>
</evidence>
<evidence type="ECO:0000256" key="20">
    <source>
        <dbReference type="SAM" id="MobiDB-lite"/>
    </source>
</evidence>
<sequence>MADKRKYKRSKEEIAREFDLPERKSKIATILKQDDQAYCICRTSDCSRFMIGCDGCEEWYHGDCIGITEKEAKHIKQYYCRRCKKENPDLQTIFRLVATERAAATAAASTSNVSYGATNISGQSAGGSAASTSGTAGAASGRKNNSAAKETKAGRRCGTCEGCRRPNCNQCDACRTRVGHKPRCIYRNCVMQAGHQANPAPATTGRKREKSNAVQQQQRKNKVVRSDSPEIFVHPELEGLRQCHGPGCRCQARPQSKYCSDKCGFNLATNRIFQVLPQRLQEWNLTPCHAAEENREQLEVIRQKQSMVRFALAELEKRAEELNMVVDRAKRSSIDTQRPQDNGDVEDEQSMYCITCGHEIHSRTAIKHMEKCFNKYESQASFGSIFQTRMEGNNMFCDFYNPASKTYCKRLRVLCPEHSKDPKVNDTDVCGAPLVNNVFNPTGEFCRAPKKNCFKHYAWEKIRRAEIDLERVRQWLKMDDLMEQERLLRQQLSSRANLLGLMLHSTYNHEVMDELVRKQQEHFAELEKQKRRQVHYQQLQQQQPQLQSQQQLQQQQLPPLQQQQHQQQQQQQQQQEQQQQQHQLRGQPQLTDRQREAQQNHPHHMRIRKSETLQRPLIKEKHKEKNKEKEKEKDKEKDKEKEKEKEKLMAERQSNAQERRIHELDQNVERYFEVRKRLGKGAYGIVWKATDKRQKDTVALKKIYDAFRDETDAQRTYREVVFLRAFRHHPNIIRMLDIFKAANNLDFYLVFEFMDSDLHNVIKKGDVLKDIHKRFVMYQLINAIKYMHSGNVIHRDLKPSNILIDSKCRLKVADFGLARTLCSKRRSNVDFECKEELDNEAMLTDYVATRWYRAPEILVASRKYTKGIDMWSLGCILGEMIRQKPLFQGTSTINQIEKIVNALPDVTDRDIESIGASFGSVLLSKKIVRDRRHSLDEMLRNCCDDAMSLVKSLLVLDPDGRLTAKEAIAHSYVHRFRTSSANMELRTDIKPPLDDDVRYGVDEYRSTLYEMIAPDMRSSARHSSNIQTTPTSSDMQSSMTTRVTRSVSKTRPSANNFHAAGHLEMPAQPISALTKAWVEEQRKQRQLQNQQHYQQRHQHQHQHQHQNQHPHPHPHAHAHLHLHHHPPQQQQQQQQHH</sequence>
<feature type="region of interest" description="Disordered" evidence="20">
    <location>
        <begin position="550"/>
        <end position="656"/>
    </location>
</feature>
<dbReference type="InterPro" id="IPR019787">
    <property type="entry name" value="Znf_PHD-finger"/>
</dbReference>
<dbReference type="PROSITE" id="PS50016">
    <property type="entry name" value="ZF_PHD_2"/>
    <property type="match status" value="1"/>
</dbReference>
<dbReference type="InterPro" id="IPR003527">
    <property type="entry name" value="MAP_kinase_CS"/>
</dbReference>
<keyword evidence="3" id="KW-0597">Phosphoprotein</keyword>
<dbReference type="Proteomes" id="UP000504633">
    <property type="component" value="Unplaced"/>
</dbReference>
<keyword evidence="13" id="KW-0804">Transcription</keyword>
<evidence type="ECO:0000256" key="4">
    <source>
        <dbReference type="ARBA" id="ARBA00022679"/>
    </source>
</evidence>
<dbReference type="InterPro" id="IPR011009">
    <property type="entry name" value="Kinase-like_dom_sf"/>
</dbReference>
<keyword evidence="6 18" id="KW-0547">Nucleotide-binding</keyword>
<dbReference type="InterPro" id="IPR037869">
    <property type="entry name" value="Spp1/CFP1"/>
</dbReference>
<keyword evidence="14" id="KW-0539">Nucleus</keyword>
<dbReference type="GO" id="GO:0004707">
    <property type="term" value="F:MAP kinase activity"/>
    <property type="evidence" value="ECO:0007669"/>
    <property type="project" value="UniProtKB-EC"/>
</dbReference>
<comment type="catalytic activity">
    <reaction evidence="16">
        <text>L-seryl-[protein] + ATP = O-phospho-L-seryl-[protein] + ADP + H(+)</text>
        <dbReference type="Rhea" id="RHEA:17989"/>
        <dbReference type="Rhea" id="RHEA-COMP:9863"/>
        <dbReference type="Rhea" id="RHEA-COMP:11604"/>
        <dbReference type="ChEBI" id="CHEBI:15378"/>
        <dbReference type="ChEBI" id="CHEBI:29999"/>
        <dbReference type="ChEBI" id="CHEBI:30616"/>
        <dbReference type="ChEBI" id="CHEBI:83421"/>
        <dbReference type="ChEBI" id="CHEBI:456216"/>
        <dbReference type="EC" id="2.7.11.24"/>
    </reaction>
</comment>
<dbReference type="GO" id="GO:0003677">
    <property type="term" value="F:DNA binding"/>
    <property type="evidence" value="ECO:0007669"/>
    <property type="project" value="UniProtKB-KW"/>
</dbReference>
<evidence type="ECO:0000256" key="9">
    <source>
        <dbReference type="ARBA" id="ARBA00022833"/>
    </source>
</evidence>
<feature type="region of interest" description="Disordered" evidence="20">
    <location>
        <begin position="122"/>
        <end position="148"/>
    </location>
</feature>
<evidence type="ECO:0000256" key="7">
    <source>
        <dbReference type="ARBA" id="ARBA00022771"/>
    </source>
</evidence>
<keyword evidence="8 19" id="KW-0418">Kinase</keyword>
<dbReference type="InterPro" id="IPR001965">
    <property type="entry name" value="Znf_PHD"/>
</dbReference>
<dbReference type="SUPFAM" id="SSF81995">
    <property type="entry name" value="beta-sandwich domain of Sec23/24"/>
    <property type="match status" value="1"/>
</dbReference>
<organism evidence="24 25">
    <name type="scientific">Drosophila hydei</name>
    <name type="common">Fruit fly</name>
    <dbReference type="NCBI Taxonomy" id="7224"/>
    <lineage>
        <taxon>Eukaryota</taxon>
        <taxon>Metazoa</taxon>
        <taxon>Ecdysozoa</taxon>
        <taxon>Arthropoda</taxon>
        <taxon>Hexapoda</taxon>
        <taxon>Insecta</taxon>
        <taxon>Pterygota</taxon>
        <taxon>Neoptera</taxon>
        <taxon>Endopterygota</taxon>
        <taxon>Diptera</taxon>
        <taxon>Brachycera</taxon>
        <taxon>Muscomorpha</taxon>
        <taxon>Ephydroidea</taxon>
        <taxon>Drosophilidae</taxon>
        <taxon>Drosophila</taxon>
    </lineage>
</organism>
<comment type="cofactor">
    <cofactor evidence="19">
        <name>Mg(2+)</name>
        <dbReference type="ChEBI" id="CHEBI:18420"/>
    </cofactor>
</comment>
<dbReference type="Pfam" id="PF00069">
    <property type="entry name" value="Pkinase"/>
    <property type="match status" value="1"/>
</dbReference>
<feature type="domain" description="PHD-type" evidence="22">
    <location>
        <begin position="36"/>
        <end position="86"/>
    </location>
</feature>
<dbReference type="InterPro" id="IPR019786">
    <property type="entry name" value="Zinc_finger_PHD-type_CS"/>
</dbReference>
<reference evidence="25" key="1">
    <citation type="submission" date="2025-08" db="UniProtKB">
        <authorList>
            <consortium name="RefSeq"/>
        </authorList>
    </citation>
    <scope>IDENTIFICATION</scope>
    <source>
        <strain evidence="25">15085-1641.00</strain>
        <tissue evidence="25">Whole body</tissue>
    </source>
</reference>
<dbReference type="GO" id="GO:0008270">
    <property type="term" value="F:zinc ion binding"/>
    <property type="evidence" value="ECO:0007669"/>
    <property type="project" value="UniProtKB-KW"/>
</dbReference>
<dbReference type="GO" id="GO:0005524">
    <property type="term" value="F:ATP binding"/>
    <property type="evidence" value="ECO:0007669"/>
    <property type="project" value="UniProtKB-UniRule"/>
</dbReference>
<feature type="region of interest" description="Disordered" evidence="20">
    <location>
        <begin position="196"/>
        <end position="226"/>
    </location>
</feature>
<dbReference type="GO" id="GO:0045893">
    <property type="term" value="P:positive regulation of DNA-templated transcription"/>
    <property type="evidence" value="ECO:0007669"/>
    <property type="project" value="TreeGrafter"/>
</dbReference>
<feature type="compositionally biased region" description="Polar residues" evidence="20">
    <location>
        <begin position="1021"/>
        <end position="1036"/>
    </location>
</feature>
<evidence type="ECO:0000256" key="15">
    <source>
        <dbReference type="ARBA" id="ARBA00047592"/>
    </source>
</evidence>
<feature type="domain" description="Protein kinase" evidence="21">
    <location>
        <begin position="672"/>
        <end position="973"/>
    </location>
</feature>
<evidence type="ECO:0000256" key="16">
    <source>
        <dbReference type="ARBA" id="ARBA00048312"/>
    </source>
</evidence>
<dbReference type="FunFam" id="3.30.40.10:FF:000138">
    <property type="entry name" value="CXXC-type zinc finger protein 1"/>
    <property type="match status" value="1"/>
</dbReference>
<evidence type="ECO:0000256" key="13">
    <source>
        <dbReference type="ARBA" id="ARBA00023163"/>
    </source>
</evidence>
<evidence type="ECO:0000256" key="12">
    <source>
        <dbReference type="ARBA" id="ARBA00023125"/>
    </source>
</evidence>
<dbReference type="CDD" id="cd15553">
    <property type="entry name" value="PHD_Cfp1"/>
    <property type="match status" value="1"/>
</dbReference>
<evidence type="ECO:0000256" key="19">
    <source>
        <dbReference type="RuleBase" id="RU361165"/>
    </source>
</evidence>
<keyword evidence="24" id="KW-1185">Reference proteome</keyword>
<comment type="subcellular location">
    <subcellularLocation>
        <location evidence="1">Nucleus</location>
    </subcellularLocation>
</comment>
<comment type="similarity">
    <text evidence="19">Belongs to the protein kinase superfamily. Ser/Thr protein kinase family. MAP kinase subfamily.</text>
</comment>
<dbReference type="InterPro" id="IPR011011">
    <property type="entry name" value="Znf_FYVE_PHD"/>
</dbReference>
<evidence type="ECO:0000256" key="17">
    <source>
        <dbReference type="PROSITE-ProRule" id="PRU00509"/>
    </source>
</evidence>
<feature type="compositionally biased region" description="Low complexity" evidence="20">
    <location>
        <begin position="550"/>
        <end position="590"/>
    </location>
</feature>
<accession>A0A6J2SRS1</accession>
<dbReference type="PROSITE" id="PS01351">
    <property type="entry name" value="MAPK"/>
    <property type="match status" value="1"/>
</dbReference>
<dbReference type="PANTHER" id="PTHR46174">
    <property type="entry name" value="CXXC-TYPE ZINC FINGER PROTEIN 1"/>
    <property type="match status" value="1"/>
</dbReference>
<feature type="domain" description="CXXC-type" evidence="23">
    <location>
        <begin position="146"/>
        <end position="190"/>
    </location>
</feature>
<comment type="activity regulation">
    <text evidence="19">Activated by threonine and tyrosine phosphorylation.</text>
</comment>
<feature type="compositionally biased region" description="Basic and acidic residues" evidence="20">
    <location>
        <begin position="608"/>
        <end position="650"/>
    </location>
</feature>
<keyword evidence="19" id="KW-0460">Magnesium</keyword>
<keyword evidence="5" id="KW-0479">Metal-binding</keyword>
<comment type="catalytic activity">
    <reaction evidence="15 19">
        <text>L-threonyl-[protein] + ATP = O-phospho-L-threonyl-[protein] + ADP + H(+)</text>
        <dbReference type="Rhea" id="RHEA:46608"/>
        <dbReference type="Rhea" id="RHEA-COMP:11060"/>
        <dbReference type="Rhea" id="RHEA-COMP:11605"/>
        <dbReference type="ChEBI" id="CHEBI:15378"/>
        <dbReference type="ChEBI" id="CHEBI:30013"/>
        <dbReference type="ChEBI" id="CHEBI:30616"/>
        <dbReference type="ChEBI" id="CHEBI:61977"/>
        <dbReference type="ChEBI" id="CHEBI:456216"/>
        <dbReference type="EC" id="2.7.11.24"/>
    </reaction>
</comment>
<dbReference type="PROSITE" id="PS00107">
    <property type="entry name" value="PROTEIN_KINASE_ATP"/>
    <property type="match status" value="1"/>
</dbReference>
<evidence type="ECO:0000256" key="10">
    <source>
        <dbReference type="ARBA" id="ARBA00022840"/>
    </source>
</evidence>
<evidence type="ECO:0000256" key="6">
    <source>
        <dbReference type="ARBA" id="ARBA00022741"/>
    </source>
</evidence>
<evidence type="ECO:0000256" key="3">
    <source>
        <dbReference type="ARBA" id="ARBA00022553"/>
    </source>
</evidence>
<dbReference type="EC" id="2.7.11.24" evidence="19"/>
<dbReference type="FunFam" id="1.10.510.10:FF:000238">
    <property type="entry name" value="Mitogen-activated protein kinase"/>
    <property type="match status" value="1"/>
</dbReference>
<evidence type="ECO:0000256" key="2">
    <source>
        <dbReference type="ARBA" id="ARBA00022527"/>
    </source>
</evidence>
<evidence type="ECO:0000256" key="11">
    <source>
        <dbReference type="ARBA" id="ARBA00023015"/>
    </source>
</evidence>
<evidence type="ECO:0000256" key="18">
    <source>
        <dbReference type="PROSITE-ProRule" id="PRU10141"/>
    </source>
</evidence>
<evidence type="ECO:0000313" key="25">
    <source>
        <dbReference type="RefSeq" id="XP_030078952.1"/>
    </source>
</evidence>
<dbReference type="InterPro" id="IPR002857">
    <property type="entry name" value="Znf_CXXC"/>
</dbReference>
<keyword evidence="7 17" id="KW-0863">Zinc-finger</keyword>